<accession>A0A415E511</accession>
<feature type="region of interest" description="Disordered" evidence="1">
    <location>
        <begin position="158"/>
        <end position="178"/>
    </location>
</feature>
<proteinExistence type="predicted"/>
<evidence type="ECO:0000313" key="4">
    <source>
        <dbReference type="Proteomes" id="UP000284841"/>
    </source>
</evidence>
<evidence type="ECO:0000256" key="1">
    <source>
        <dbReference type="SAM" id="MobiDB-lite"/>
    </source>
</evidence>
<dbReference type="Gene3D" id="2.30.40.10">
    <property type="entry name" value="Urease, subunit C, domain 1"/>
    <property type="match status" value="1"/>
</dbReference>
<dbReference type="CDD" id="cd01300">
    <property type="entry name" value="YtcJ_like"/>
    <property type="match status" value="1"/>
</dbReference>
<dbReference type="InterPro" id="IPR033932">
    <property type="entry name" value="YtcJ-like"/>
</dbReference>
<dbReference type="OrthoDB" id="9767366at2"/>
<dbReference type="InterPro" id="IPR032466">
    <property type="entry name" value="Metal_Hydrolase"/>
</dbReference>
<dbReference type="Gene3D" id="3.20.20.140">
    <property type="entry name" value="Metal-dependent hydrolases"/>
    <property type="match status" value="1"/>
</dbReference>
<dbReference type="EMBL" id="QRMS01000002">
    <property type="protein sequence ID" value="RHJ88746.1"/>
    <property type="molecule type" value="Genomic_DNA"/>
</dbReference>
<dbReference type="PANTHER" id="PTHR22642">
    <property type="entry name" value="IMIDAZOLONEPROPIONASE"/>
    <property type="match status" value="1"/>
</dbReference>
<dbReference type="PANTHER" id="PTHR22642:SF2">
    <property type="entry name" value="PROTEIN LONG AFTER FAR-RED 3"/>
    <property type="match status" value="1"/>
</dbReference>
<keyword evidence="4" id="KW-1185">Reference proteome</keyword>
<dbReference type="InterPro" id="IPR013108">
    <property type="entry name" value="Amidohydro_3"/>
</dbReference>
<organism evidence="3 4">
    <name type="scientific">Emergencia timonensis</name>
    <dbReference type="NCBI Taxonomy" id="1776384"/>
    <lineage>
        <taxon>Bacteria</taxon>
        <taxon>Bacillati</taxon>
        <taxon>Bacillota</taxon>
        <taxon>Clostridia</taxon>
        <taxon>Peptostreptococcales</taxon>
        <taxon>Anaerovoracaceae</taxon>
        <taxon>Emergencia</taxon>
    </lineage>
</organism>
<protein>
    <submittedName>
        <fullName evidence="3">Amidohydrolase</fullName>
    </submittedName>
</protein>
<evidence type="ECO:0000313" key="3">
    <source>
        <dbReference type="EMBL" id="RHJ88746.1"/>
    </source>
</evidence>
<dbReference type="Pfam" id="PF07969">
    <property type="entry name" value="Amidohydro_3"/>
    <property type="match status" value="1"/>
</dbReference>
<dbReference type="Gene3D" id="3.10.310.70">
    <property type="match status" value="1"/>
</dbReference>
<feature type="domain" description="Amidohydrolase 3" evidence="2">
    <location>
        <begin position="46"/>
        <end position="529"/>
    </location>
</feature>
<gene>
    <name evidence="3" type="ORF">DW099_07595</name>
</gene>
<dbReference type="SUPFAM" id="SSF51338">
    <property type="entry name" value="Composite domain of metallo-dependent hydrolases"/>
    <property type="match status" value="1"/>
</dbReference>
<reference evidence="3 4" key="1">
    <citation type="submission" date="2018-08" db="EMBL/GenBank/DDBJ databases">
        <title>A genome reference for cultivated species of the human gut microbiota.</title>
        <authorList>
            <person name="Zou Y."/>
            <person name="Xue W."/>
            <person name="Luo G."/>
        </authorList>
    </citation>
    <scope>NUCLEOTIDE SEQUENCE [LARGE SCALE GENOMIC DNA]</scope>
    <source>
        <strain evidence="3 4">AM07-24</strain>
    </source>
</reference>
<sequence length="530" mass="58707">MKATAYTNGKIFTSDDANLYADAMLVEGERIKWVGKEAEMPAGDYETVDLNGKRVIPGFVDAHMHPIMLADFSKKISALPPVVNSLTDLEQKIAEVRDKQEAGEWIQGWGYDEGKLAEKRSPNRYDLDKGCSDSPVIIFRTCGHVNCVNSKALELAGITKDTPDPQGGEIDRDENGEPTGVLRENARSFITPLLPVTSDEEKIEEIVDLGELLASQGITGVADIGCLSDGDVYGYYINAKEKGFKQRVGIYYMWDYYWQNKDFVIPQEQMDGDQQIHVAGLKTVGDGSFSGRTAWVSEPYYGSTDEYGISVCSDELMESAIKFCKENRCQYSMHAMGGAAIDRIVNRVAKEEKWNDDETPHLRIEHTTEPSDEAIAKTVEHGFAFATQPIFFYAEIESYLANLGPERTKKTYPIKKLLDRGVNVCFSTDAPATSWAIPSDPFPCLKAAVTRYAYDGTDCGQDQAVDIETAIKLYTKNAAVITGLKNAGQLRAGYHADFAVLSEDILTVAPEDIDKVKVEQTYIDGQRVFG</sequence>
<dbReference type="InterPro" id="IPR011059">
    <property type="entry name" value="Metal-dep_hydrolase_composite"/>
</dbReference>
<dbReference type="STRING" id="1776384.GCA_900086585_03854"/>
<dbReference type="SUPFAM" id="SSF51556">
    <property type="entry name" value="Metallo-dependent hydrolases"/>
    <property type="match status" value="1"/>
</dbReference>
<dbReference type="AlphaFoldDB" id="A0A415E511"/>
<dbReference type="Proteomes" id="UP000284841">
    <property type="component" value="Unassembled WGS sequence"/>
</dbReference>
<keyword evidence="3" id="KW-0378">Hydrolase</keyword>
<dbReference type="GO" id="GO:0016810">
    <property type="term" value="F:hydrolase activity, acting on carbon-nitrogen (but not peptide) bonds"/>
    <property type="evidence" value="ECO:0007669"/>
    <property type="project" value="InterPro"/>
</dbReference>
<name>A0A415E511_9FIRM</name>
<comment type="caution">
    <text evidence="3">The sequence shown here is derived from an EMBL/GenBank/DDBJ whole genome shotgun (WGS) entry which is preliminary data.</text>
</comment>
<evidence type="ECO:0000259" key="2">
    <source>
        <dbReference type="Pfam" id="PF07969"/>
    </source>
</evidence>